<dbReference type="PROSITE" id="PS00518">
    <property type="entry name" value="ZF_RING_1"/>
    <property type="match status" value="1"/>
</dbReference>
<dbReference type="GO" id="GO:0030154">
    <property type="term" value="P:cell differentiation"/>
    <property type="evidence" value="ECO:0007669"/>
    <property type="project" value="UniProtKB-KW"/>
</dbReference>
<dbReference type="RefSeq" id="XP_033804361.1">
    <property type="nucleotide sequence ID" value="XM_033948470.1"/>
</dbReference>
<dbReference type="CDD" id="cd20417">
    <property type="entry name" value="Tudor_TDRD4_rpt4"/>
    <property type="match status" value="1"/>
</dbReference>
<dbReference type="Pfam" id="PF00097">
    <property type="entry name" value="zf-C3HC4"/>
    <property type="match status" value="1"/>
</dbReference>
<evidence type="ECO:0000256" key="4">
    <source>
        <dbReference type="ARBA" id="ARBA00022490"/>
    </source>
</evidence>
<evidence type="ECO:0000256" key="16">
    <source>
        <dbReference type="ARBA" id="ARBA00072636"/>
    </source>
</evidence>
<dbReference type="PROSITE" id="PS50304">
    <property type="entry name" value="TUDOR"/>
    <property type="match status" value="3"/>
</dbReference>
<evidence type="ECO:0000256" key="1">
    <source>
        <dbReference type="ARBA" id="ARBA00004123"/>
    </source>
</evidence>
<evidence type="ECO:0000256" key="17">
    <source>
        <dbReference type="SAM" id="Coils"/>
    </source>
</evidence>
<dbReference type="Gene3D" id="2.40.50.90">
    <property type="match status" value="4"/>
</dbReference>
<evidence type="ECO:0000256" key="12">
    <source>
        <dbReference type="ARBA" id="ARBA00022871"/>
    </source>
</evidence>
<evidence type="ECO:0000259" key="18">
    <source>
        <dbReference type="PROSITE" id="PS50304"/>
    </source>
</evidence>
<evidence type="ECO:0000313" key="19">
    <source>
        <dbReference type="Proteomes" id="UP000515159"/>
    </source>
</evidence>
<evidence type="ECO:0000256" key="5">
    <source>
        <dbReference type="ARBA" id="ARBA00022679"/>
    </source>
</evidence>
<evidence type="ECO:0000256" key="15">
    <source>
        <dbReference type="ARBA" id="ARBA00062119"/>
    </source>
</evidence>
<keyword evidence="17" id="KW-0175">Coiled coil</keyword>
<dbReference type="InterPro" id="IPR035437">
    <property type="entry name" value="SNase_OB-fold_sf"/>
</dbReference>
<keyword evidence="4" id="KW-0963">Cytoplasm</keyword>
<keyword evidence="6" id="KW-0479">Metal-binding</keyword>
<evidence type="ECO:0000256" key="8">
    <source>
        <dbReference type="ARBA" id="ARBA00022771"/>
    </source>
</evidence>
<evidence type="ECO:0000313" key="20">
    <source>
        <dbReference type="RefSeq" id="XP_033804361.1"/>
    </source>
</evidence>
<dbReference type="GeneID" id="117362286"/>
<comment type="function">
    <text evidence="14">Seems to be involved in regulation of transcriptional activity of MYC. In vitro, inhibits DNA-binding activity of Mad-MAX heterodimers. Can recruit Mad transcriptional repressors (MXD1, MXD3, MXD4 and MXI1) to the cytoplasm. May be involved in spermiogenesis.</text>
</comment>
<dbReference type="PANTHER" id="PTHR16442">
    <property type="entry name" value="RING FINGER PROTEIN 17"/>
    <property type="match status" value="1"/>
</dbReference>
<name>A0A6P8RJY8_GEOSA</name>
<dbReference type="CTD" id="56163"/>
<evidence type="ECO:0000256" key="13">
    <source>
        <dbReference type="ARBA" id="ARBA00023242"/>
    </source>
</evidence>
<evidence type="ECO:0000256" key="2">
    <source>
        <dbReference type="ARBA" id="ARBA00004496"/>
    </source>
</evidence>
<evidence type="ECO:0000256" key="7">
    <source>
        <dbReference type="ARBA" id="ARBA00022737"/>
    </source>
</evidence>
<accession>A0A6P8RJY8</accession>
<proteinExistence type="predicted"/>
<comment type="subunit">
    <text evidence="15">Interacts with MXD1, MXD3, MXD4, MXI1 and PIWIL1. Self-associates.</text>
</comment>
<dbReference type="GO" id="GO:0005737">
    <property type="term" value="C:cytoplasm"/>
    <property type="evidence" value="ECO:0007669"/>
    <property type="project" value="UniProtKB-SubCell"/>
</dbReference>
<sequence>MMCGAQRSPSPPSPFRRRQWCRGSPQSCRLPVHGRVIGSPELDLSNLQCGHRFCDLCLSIAQGSNAVVCPACGATDTKDRESSYSVDKWMEKQFYPGNLSKQKIDVCTDSCNRANALNIYATDSEDLLSSTSIDKDTTFCSSKMNICDFDPENCQRKIPQEYESAKMKSCFDEQYTEMIIDDMSSESSAAEPRKNVCESALIMENNETAKIDDGLWFAACNYQHLNMAEKAIENLDAEMKQKEDVLNGTLQKEFSRLISALHLSLHLNSDDLICIIEKLGQIDVEINKSGCLIGERGDPGQSIHLPSNQLSEWETYLSIERTGTAFKDFQRLPQEACMMHRDLKNTHPQEVTSLSQKNVAALPQALCNPDVIIEEIIEDSQEFYPECIREKKKYKKSPLKRTSHLVPFVPRGSAQELVFVSHVINPCNFYIQRYSQKKTLMMLGNELDYFCKQSTILNSSSILTLGDRVAVKSKAQGGWCRGTVTELIPLESKNNGKPCGPTKYEINDISVMEVFLLDFGSSEIFVTRIGEPPTMKPEYYNLQHFLVKDVRPFVRKLDSLVEAQLRNIPPLAVSCSLKDILPQNSEGFWGEEVKEEFLRMVNNKAVLMKVFKEEDGKLIVDLKKPTSDKISSDMPVSLRDALVFMELARFRSQLPVNHTDSEVMLQYCPPVLPQLMKEVGILVSHVNSPSDFCIQLIDTFETLMLMRKIQDVYKNGDGENLEIICPIRGQACIAKYENDGQWYRAEVIGLPGHREVEVKYIDFGNVATVNVKMLRKIKDEFLNIPQKGIWCKLAYIEPPENETEWNIDTIKKFREMTYDRQMICTVISILQDSMLSIELFEYEEPGKLTPSVNTKLVKESMACYIPGESPYLAYNEIWDPALDMTIERTPDFSDSNFEEDMDFTHSKEEIQVRVSCVSSPSKISVQWLSSGHLLKSLQDKMSDTYKKLKPEPVEWKLEMRCAVEIPILKQWRRGQIIKFVSETFVEVLCYDYGIQEIVNVCQLRTLKDSLNVIGKLSVDCSLMDIRPAGGSEKWTATACDFLSYYLNGTVVNMVVEENISIWPLPVKISCKDEAGQIIDISEYLIKKGLALRKRTDAESCPDFAVEQKDASSNELSYDNQPEQEIVVAHGQYNVETLALLQCESKVDEPYKSLCIAVNQTFQALVSYVGDDGTIYVIPKSLESELNKLMDDIQNNFKCLGMLEPYCWKKGEACAIRGSDTMWYRGKVLEVLGGTVRVQYLDHGYIEKIPHCHLYPTALQANVPQFCVPCQLFKTLPVGNLWQPDAIELLGELLTKRYVEVNVEAFLQHPLSVSIYCDNFSVSDFMEQHKHCVTEDSHKSTTELVGYSDGYMENEWQNGFEGLLVPGFLTPFLSRYKFPSLPYPGQLFPVTIKHIETPNKVFICFDSKDAVNQFTDTDDSGVSCESDPDALDLDMRRCNENIEALLPLTDFRSDMPCLATYNDDILYRAKLMSIKNFDPVCILVQHIDFGSTETVPLSRLFQIPANLVQYPARVIRVKLAGFKPHLDDGENERLPYSPEWSLEAMWEMMDLVQGKQLHASTLTRSPEPTIFLYEDERYLVHLPLVEKGLAELDD</sequence>
<feature type="domain" description="Tudor" evidence="18">
    <location>
        <begin position="1206"/>
        <end position="1263"/>
    </location>
</feature>
<keyword evidence="9" id="KW-0221">Differentiation</keyword>
<dbReference type="Gene3D" id="2.30.30.140">
    <property type="match status" value="5"/>
</dbReference>
<organism evidence="19 20">
    <name type="scientific">Geotrypetes seraphini</name>
    <name type="common">Gaboon caecilian</name>
    <name type="synonym">Caecilia seraphini</name>
    <dbReference type="NCBI Taxonomy" id="260995"/>
    <lineage>
        <taxon>Eukaryota</taxon>
        <taxon>Metazoa</taxon>
        <taxon>Chordata</taxon>
        <taxon>Craniata</taxon>
        <taxon>Vertebrata</taxon>
        <taxon>Euteleostomi</taxon>
        <taxon>Amphibia</taxon>
        <taxon>Gymnophiona</taxon>
        <taxon>Geotrypetes</taxon>
    </lineage>
</organism>
<dbReference type="GO" id="GO:0007283">
    <property type="term" value="P:spermatogenesis"/>
    <property type="evidence" value="ECO:0007669"/>
    <property type="project" value="UniProtKB-KW"/>
</dbReference>
<dbReference type="Pfam" id="PF00567">
    <property type="entry name" value="TUDOR"/>
    <property type="match status" value="5"/>
</dbReference>
<evidence type="ECO:0000256" key="9">
    <source>
        <dbReference type="ARBA" id="ARBA00022782"/>
    </source>
</evidence>
<evidence type="ECO:0000256" key="14">
    <source>
        <dbReference type="ARBA" id="ARBA00057086"/>
    </source>
</evidence>
<keyword evidence="8" id="KW-0863">Zinc-finger</keyword>
<feature type="domain" description="Tudor" evidence="18">
    <location>
        <begin position="725"/>
        <end position="784"/>
    </location>
</feature>
<keyword evidence="19" id="KW-1185">Reference proteome</keyword>
<dbReference type="PANTHER" id="PTHR16442:SF1">
    <property type="entry name" value="RING FINGER PROTEIN 17"/>
    <property type="match status" value="1"/>
</dbReference>
<keyword evidence="11" id="KW-0862">Zinc</keyword>
<dbReference type="SUPFAM" id="SSF63748">
    <property type="entry name" value="Tudor/PWWP/MBT"/>
    <property type="match status" value="5"/>
</dbReference>
<keyword evidence="3" id="KW-0217">Developmental protein</keyword>
<dbReference type="InterPro" id="IPR002999">
    <property type="entry name" value="Tudor"/>
</dbReference>
<dbReference type="GO" id="GO:0005634">
    <property type="term" value="C:nucleus"/>
    <property type="evidence" value="ECO:0007669"/>
    <property type="project" value="UniProtKB-SubCell"/>
</dbReference>
<dbReference type="KEGG" id="gsh:117362286"/>
<comment type="subcellular location">
    <subcellularLocation>
        <location evidence="2">Cytoplasm</location>
    </subcellularLocation>
    <subcellularLocation>
        <location evidence="1">Nucleus</location>
    </subcellularLocation>
</comment>
<dbReference type="GO" id="GO:0008270">
    <property type="term" value="F:zinc ion binding"/>
    <property type="evidence" value="ECO:0007669"/>
    <property type="project" value="UniProtKB-KW"/>
</dbReference>
<dbReference type="OrthoDB" id="5800423at2759"/>
<keyword evidence="10" id="KW-0833">Ubl conjugation pathway</keyword>
<keyword evidence="13" id="KW-0539">Nucleus</keyword>
<dbReference type="FunFam" id="2.30.30.140:FF:000114">
    <property type="entry name" value="RING finger protein 17"/>
    <property type="match status" value="1"/>
</dbReference>
<evidence type="ECO:0000256" key="10">
    <source>
        <dbReference type="ARBA" id="ARBA00022786"/>
    </source>
</evidence>
<protein>
    <recommendedName>
        <fullName evidence="16">RING finger protein 17</fullName>
    </recommendedName>
</protein>
<dbReference type="InterPro" id="IPR047847">
    <property type="entry name" value="RNF17-like_TUDOR_rpt2"/>
</dbReference>
<dbReference type="Proteomes" id="UP000515159">
    <property type="component" value="Chromosome 6"/>
</dbReference>
<dbReference type="SUPFAM" id="SSF57850">
    <property type="entry name" value="RING/U-box"/>
    <property type="match status" value="1"/>
</dbReference>
<evidence type="ECO:0000256" key="11">
    <source>
        <dbReference type="ARBA" id="ARBA00022833"/>
    </source>
</evidence>
<dbReference type="InterPro" id="IPR017907">
    <property type="entry name" value="Znf_RING_CS"/>
</dbReference>
<dbReference type="CDD" id="cd20415">
    <property type="entry name" value="Tudor_TDRD4_rpt2"/>
    <property type="match status" value="1"/>
</dbReference>
<keyword evidence="5" id="KW-0808">Transferase</keyword>
<dbReference type="FunCoup" id="A0A6P8RJY8">
    <property type="interactions" value="2"/>
</dbReference>
<dbReference type="InParanoid" id="A0A6P8RJY8"/>
<feature type="domain" description="Tudor" evidence="18">
    <location>
        <begin position="1449"/>
        <end position="1509"/>
    </location>
</feature>
<dbReference type="CDD" id="cd20414">
    <property type="entry name" value="Tudor_TDRD4_rpt1"/>
    <property type="match status" value="1"/>
</dbReference>
<keyword evidence="12" id="KW-0744">Spermatogenesis</keyword>
<reference evidence="20" key="1">
    <citation type="submission" date="2025-08" db="UniProtKB">
        <authorList>
            <consortium name="RefSeq"/>
        </authorList>
    </citation>
    <scope>IDENTIFICATION</scope>
</reference>
<evidence type="ECO:0000256" key="6">
    <source>
        <dbReference type="ARBA" id="ARBA00022723"/>
    </source>
</evidence>
<evidence type="ECO:0000256" key="3">
    <source>
        <dbReference type="ARBA" id="ARBA00022473"/>
    </source>
</evidence>
<dbReference type="InterPro" id="IPR047849">
    <property type="entry name" value="RNF17-like_TUDOR_rpt4"/>
</dbReference>
<keyword evidence="7" id="KW-0677">Repeat</keyword>
<dbReference type="GO" id="GO:0016740">
    <property type="term" value="F:transferase activity"/>
    <property type="evidence" value="ECO:0007669"/>
    <property type="project" value="UniProtKB-KW"/>
</dbReference>
<gene>
    <name evidence="20" type="primary">RNF17</name>
</gene>
<dbReference type="InterPro" id="IPR047845">
    <property type="entry name" value="RNF17-like_TUDOR_rpt1"/>
</dbReference>
<dbReference type="FunFam" id="2.30.30.140:FF:000018">
    <property type="entry name" value="Serine/threonine-protein kinase 31"/>
    <property type="match status" value="1"/>
</dbReference>
<dbReference type="SMART" id="SM00333">
    <property type="entry name" value="TUDOR"/>
    <property type="match status" value="4"/>
</dbReference>
<feature type="coiled-coil region" evidence="17">
    <location>
        <begin position="225"/>
        <end position="252"/>
    </location>
</feature>
<dbReference type="InterPro" id="IPR018957">
    <property type="entry name" value="Znf_C3HC4_RING-type"/>
</dbReference>